<dbReference type="InterPro" id="IPR004000">
    <property type="entry name" value="Actin"/>
</dbReference>
<dbReference type="InterPro" id="IPR043129">
    <property type="entry name" value="ATPase_NBD"/>
</dbReference>
<dbReference type="Ensembl" id="ENSOSUT00000012967.1">
    <property type="protein sequence ID" value="ENSOSUP00000012536.1"/>
    <property type="gene ID" value="ENSOSUG00000009060.1"/>
</dbReference>
<dbReference type="Pfam" id="PF00022">
    <property type="entry name" value="Actin"/>
    <property type="match status" value="2"/>
</dbReference>
<evidence type="ECO:0000313" key="3">
    <source>
        <dbReference type="Ensembl" id="ENSOSUP00000012536.1"/>
    </source>
</evidence>
<organism evidence="3 4">
    <name type="scientific">Otus sunia</name>
    <name type="common">Oriental scops-owl</name>
    <dbReference type="NCBI Taxonomy" id="257818"/>
    <lineage>
        <taxon>Eukaryota</taxon>
        <taxon>Metazoa</taxon>
        <taxon>Chordata</taxon>
        <taxon>Craniata</taxon>
        <taxon>Vertebrata</taxon>
        <taxon>Euteleostomi</taxon>
        <taxon>Archelosauria</taxon>
        <taxon>Archosauria</taxon>
        <taxon>Dinosauria</taxon>
        <taxon>Saurischia</taxon>
        <taxon>Theropoda</taxon>
        <taxon>Coelurosauria</taxon>
        <taxon>Aves</taxon>
        <taxon>Neognathae</taxon>
        <taxon>Neoaves</taxon>
        <taxon>Telluraves</taxon>
        <taxon>Strigiformes</taxon>
        <taxon>Strigidae</taxon>
        <taxon>Otus</taxon>
    </lineage>
</organism>
<evidence type="ECO:0008006" key="5">
    <source>
        <dbReference type="Google" id="ProtNLM"/>
    </source>
</evidence>
<reference evidence="3" key="1">
    <citation type="submission" date="2025-08" db="UniProtKB">
        <authorList>
            <consortium name="Ensembl"/>
        </authorList>
    </citation>
    <scope>IDENTIFICATION</scope>
</reference>
<dbReference type="Gene3D" id="3.90.640.10">
    <property type="entry name" value="Actin, Chain A, domain 4"/>
    <property type="match status" value="1"/>
</dbReference>
<evidence type="ECO:0000256" key="2">
    <source>
        <dbReference type="RuleBase" id="RU000487"/>
    </source>
</evidence>
<dbReference type="SMART" id="SM00268">
    <property type="entry name" value="ACTIN"/>
    <property type="match status" value="1"/>
</dbReference>
<dbReference type="PANTHER" id="PTHR11937">
    <property type="entry name" value="ACTIN"/>
    <property type="match status" value="1"/>
</dbReference>
<evidence type="ECO:0000313" key="4">
    <source>
        <dbReference type="Proteomes" id="UP000694552"/>
    </source>
</evidence>
<accession>A0A8C8AWU4</accession>
<dbReference type="AlphaFoldDB" id="A0A8C8AWU4"/>
<dbReference type="Gene3D" id="2.30.36.70">
    <property type="entry name" value="Actin, Chain A, domain 2"/>
    <property type="match status" value="1"/>
</dbReference>
<dbReference type="Proteomes" id="UP000694552">
    <property type="component" value="Unplaced"/>
</dbReference>
<comment type="similarity">
    <text evidence="1 2">Belongs to the actin family.</text>
</comment>
<proteinExistence type="inferred from homology"/>
<keyword evidence="4" id="KW-1185">Reference proteome</keyword>
<reference evidence="3" key="2">
    <citation type="submission" date="2025-09" db="UniProtKB">
        <authorList>
            <consortium name="Ensembl"/>
        </authorList>
    </citation>
    <scope>IDENTIFICATION</scope>
</reference>
<dbReference type="SUPFAM" id="SSF53067">
    <property type="entry name" value="Actin-like ATPase domain"/>
    <property type="match status" value="2"/>
</dbReference>
<dbReference type="PRINTS" id="PR00190">
    <property type="entry name" value="ACTIN"/>
</dbReference>
<dbReference type="Gene3D" id="3.30.420.40">
    <property type="match status" value="3"/>
</dbReference>
<name>A0A8C8AWU4_9STRI</name>
<protein>
    <recommendedName>
        <fullName evidence="5">Actin-related protein T2</fullName>
    </recommendedName>
</protein>
<evidence type="ECO:0000256" key="1">
    <source>
        <dbReference type="ARBA" id="ARBA00006752"/>
    </source>
</evidence>
<sequence>LGWVHALPWPGGGVIFDIGSGQCKPGLSGEQAPGSVISTVVGCPKFKLVMSGVSHKDCSTREETQSKRGILPFTYPMENGVVPSWDDTEKIWRYLYEHELETERDAKKTTEMMFKSCQVPALFVTLRVLTALYACACTTGLALGGGDDVTIMVPVYKGHYLFRGITRLDFAGRDQALLRKQVEREIVRDMKEKLCYVALDPSQNMQEKPEKLTCEYILPDGRAVKAGDQLFQAPEVLSVPAEAEIPRPWVGRMVFQSIVKCRECIQSNILRKVLLLGGSSLF</sequence>
<dbReference type="FunFam" id="3.30.420.40:FF:000050">
    <property type="entry name" value="Actin, alpha skeletal muscle"/>
    <property type="match status" value="1"/>
</dbReference>